<feature type="transmembrane region" description="Helical" evidence="1">
    <location>
        <begin position="148"/>
        <end position="167"/>
    </location>
</feature>
<organismHost>
    <name type="scientific">Sus scrofa</name>
    <name type="common">Pig</name>
    <dbReference type="NCBI Taxonomy" id="9823"/>
</organismHost>
<feature type="transmembrane region" description="Helical" evidence="1">
    <location>
        <begin position="633"/>
        <end position="653"/>
    </location>
</feature>
<organismHost>
    <name type="scientific">Ornithodoros moubata</name>
    <name type="common">Soft tick</name>
    <name type="synonym">Argasid tick</name>
    <dbReference type="NCBI Taxonomy" id="6938"/>
</organismHost>
<feature type="transmembrane region" description="Helical" evidence="1">
    <location>
        <begin position="1047"/>
        <end position="1073"/>
    </location>
</feature>
<organismHost>
    <name type="scientific">Ornithodoros</name>
    <name type="common">relapsing fever ticks</name>
    <dbReference type="NCBI Taxonomy" id="6937"/>
</organismHost>
<dbReference type="Proteomes" id="UP000501719">
    <property type="component" value="Segment"/>
</dbReference>
<organismHost>
    <name type="scientific">Potamochoerus larvatus</name>
    <name type="common">Bushpig</name>
    <dbReference type="NCBI Taxonomy" id="273792"/>
</organismHost>
<protein>
    <submittedName>
        <fullName evidence="2">PEP1242L</fullName>
    </submittedName>
</protein>
<evidence type="ECO:0000313" key="3">
    <source>
        <dbReference type="Proteomes" id="UP000501719"/>
    </source>
</evidence>
<feature type="transmembrane region" description="Helical" evidence="1">
    <location>
        <begin position="294"/>
        <end position="317"/>
    </location>
</feature>
<keyword evidence="1" id="KW-0472">Membrane</keyword>
<feature type="transmembrane region" description="Helical" evidence="1">
    <location>
        <begin position="1131"/>
        <end position="1152"/>
    </location>
</feature>
<name>A0A6G7KTB2_ASF</name>
<feature type="transmembrane region" description="Helical" evidence="1">
    <location>
        <begin position="1164"/>
        <end position="1185"/>
    </location>
</feature>
<reference evidence="2 3" key="1">
    <citation type="submission" date="2019-10" db="EMBL/GenBank/DDBJ databases">
        <authorList>
            <person name="Ndlovu S.S."/>
        </authorList>
    </citation>
    <scope>NUCLEOTIDE SEQUENCE [LARGE SCALE GENOMIC DNA]</scope>
    <source>
        <strain evidence="2">Zaire</strain>
    </source>
</reference>
<feature type="transmembrane region" description="Helical" evidence="1">
    <location>
        <begin position="539"/>
        <end position="567"/>
    </location>
</feature>
<feature type="transmembrane region" description="Helical" evidence="1">
    <location>
        <begin position="329"/>
        <end position="346"/>
    </location>
</feature>
<organismHost>
    <name type="scientific">Phacochoerus africanus</name>
    <name type="common">Warthog</name>
    <dbReference type="NCBI Taxonomy" id="41426"/>
</organismHost>
<keyword evidence="1" id="KW-1133">Transmembrane helix</keyword>
<feature type="transmembrane region" description="Helical" evidence="1">
    <location>
        <begin position="1094"/>
        <end position="1111"/>
    </location>
</feature>
<gene>
    <name evidence="2" type="primary">EP1242L</name>
</gene>
<evidence type="ECO:0000256" key="1">
    <source>
        <dbReference type="SAM" id="Phobius"/>
    </source>
</evidence>
<evidence type="ECO:0000313" key="2">
    <source>
        <dbReference type="EMBL" id="QII88575.2"/>
    </source>
</evidence>
<accession>A0A6G7KTB2</accession>
<proteinExistence type="predicted"/>
<dbReference type="EMBL" id="MN630494">
    <property type="protein sequence ID" value="QII88575.2"/>
    <property type="molecule type" value="Genomic_DNA"/>
</dbReference>
<sequence>MSRLQYSWCKHGCIIIIGRPHFVLQYDGGATAIHHANIGLDITVHALVHGMSRIIHGRLATVSTDVRDAAIRVVVRFFYVGLHGALRRMHPMLHFSQTKTSVRSFAVQRLACVGIRGPIPCNGVSVIQHKFLQALVLRRSYADGRIKILAGLAVVHFLASIAAYTFLRQSFCKKLHVITQECGAVCHHPLYGICYTNRGFYHLSVGHSGGMCVGVYNVVGLQSVLCAGHVCSGQGQRRNALVPAAGTHLVAYIAISFIPQAHVAEDLVIGSMGTHHSIHDGRLIEAVHVRPVDVFVVFVFFAPYFGHFSYVVVALFVHCSHGHKPIYKLFVFTTRLTIFGVYRVGLPKRLYIAFYFYLFFSVQGAGKAAPVNTGLRYNHRVLLFVPAVHHIRHNGIMPVGYVVLMCYGLYKRHFIVQLEEAVHIYTIWPATTIPAPRLPALVCFIRISRRLGTVCVRGHYGGKAQDTLGHVHVCATTRYIMFVLAYLDVGESDKTVFRLLGGIVLTDALRYEIFKCMRSGYNVFCHLRRISRILYERDFMFFPVFIAFFSGFCSLVSGLFVFFNIIIYNVQGAGQPADIQPKFYFVYHAIPVHGGMGMHNLALTAKHSIPLCKLKGIGAAADPFSVVIYTRYALSYNVLVGNIGYLLYGRICYKALFYRKYFSGGADIGSVGYLFTHAYFFTSIGGLGYADISRIRCVHATHHVSPFCLFGCVGGVMCIYRTQCCNGIYYIFSFQTLCTYSVYNGALSHHVGFISCNVTLFHTAIAIGGGVFCYSGRKCLDVVSLGVFLKGCLFTKFFVPIIVGCYHGCVTDTLTGLGKRNPCAVHPLGAVPITVRGWKHIHIVKKYFMYMQAYKPQLSYTCICGLAHVWQQYFVYNTMLSFIYVLYRIFIAFVCRWVCDKFGNLLGYKLDIFFSVQLVLDRLQYGVYNMYGFFQNFYHAGIHKGVGFYIEYHLLNVAVIACHSKHTKDAIPRYAKFCELGAIIFNGIGAGGHVPYIILRAIFEGTSWLGDILAANVFIIPLLHGMVLDVQRVTADVFQKVYDPFPASGYTVPAGFITVFSYFFFCGFCYVLGMAAVAAPHVGQCGHLQRRNTCSFYLLSTIAVLRCYNILGGQIIRARIRKATQACLIGYYIYLVSLCILSMLRAFNVHICTVILDLYRFPKLIYFSMVALVFICIIHVIHLFYNLRDSIVHTIVEAFVVISYQSGTVYCSGDTAQHISLCMLLIIHGFNGAVRYLRPQGF</sequence>
<organismHost>
    <name type="scientific">Phacochoerus aethiopicus</name>
    <name type="common">Warthog</name>
    <dbReference type="NCBI Taxonomy" id="85517"/>
</organismHost>
<keyword evidence="1" id="KW-0812">Transmembrane</keyword>
<feature type="transmembrane region" description="Helical" evidence="1">
    <location>
        <begin position="1008"/>
        <end position="1027"/>
    </location>
</feature>
<organism evidence="2 3">
    <name type="scientific">African swine fever virus</name>
    <name type="common">ASFV</name>
    <dbReference type="NCBI Taxonomy" id="10497"/>
    <lineage>
        <taxon>Viruses</taxon>
        <taxon>Varidnaviria</taxon>
        <taxon>Bamfordvirae</taxon>
        <taxon>Nucleocytoviricota</taxon>
        <taxon>Pokkesviricetes</taxon>
        <taxon>Asfuvirales</taxon>
        <taxon>Asfarviridae</taxon>
        <taxon>Asfivirus</taxon>
        <taxon>Asfivirus haemorrhagiae</taxon>
    </lineage>
</organism>